<evidence type="ECO:0000256" key="8">
    <source>
        <dbReference type="ARBA" id="ARBA00023136"/>
    </source>
</evidence>
<evidence type="ECO:0000256" key="9">
    <source>
        <dbReference type="RuleBase" id="RU000320"/>
    </source>
</evidence>
<dbReference type="OrthoDB" id="9811798at2"/>
<feature type="transmembrane region" description="Helical" evidence="11">
    <location>
        <begin position="568"/>
        <end position="588"/>
    </location>
</feature>
<accession>A0A147DSW6</accession>
<feature type="transmembrane region" description="Helical" evidence="11">
    <location>
        <begin position="409"/>
        <end position="430"/>
    </location>
</feature>
<evidence type="ECO:0000256" key="2">
    <source>
        <dbReference type="ARBA" id="ARBA00022448"/>
    </source>
</evidence>
<proteinExistence type="predicted"/>
<comment type="subcellular location">
    <subcellularLocation>
        <location evidence="1">Cell membrane</location>
        <topology evidence="1">Multi-pass membrane protein</topology>
    </subcellularLocation>
    <subcellularLocation>
        <location evidence="9">Membrane</location>
        <topology evidence="9">Multi-pass membrane protein</topology>
    </subcellularLocation>
</comment>
<gene>
    <name evidence="17" type="ORF">NS359_04145</name>
</gene>
<dbReference type="Pfam" id="PF13244">
    <property type="entry name" value="MbhD"/>
    <property type="match status" value="1"/>
</dbReference>
<feature type="transmembrane region" description="Helical" evidence="11">
    <location>
        <begin position="243"/>
        <end position="268"/>
    </location>
</feature>
<feature type="transmembrane region" description="Helical" evidence="11">
    <location>
        <begin position="911"/>
        <end position="935"/>
    </location>
</feature>
<evidence type="ECO:0000259" key="14">
    <source>
        <dbReference type="Pfam" id="PF04039"/>
    </source>
</evidence>
<evidence type="ECO:0000256" key="3">
    <source>
        <dbReference type="ARBA" id="ARBA00022449"/>
    </source>
</evidence>
<dbReference type="InterPro" id="IPR046806">
    <property type="entry name" value="MrpA_C/MbhE"/>
</dbReference>
<feature type="transmembrane region" description="Helical" evidence="11">
    <location>
        <begin position="298"/>
        <end position="317"/>
    </location>
</feature>
<dbReference type="PANTHER" id="PTHR43373:SF1">
    <property type="entry name" value="NA(+)_H(+) ANTIPORTER SUBUNIT A"/>
    <property type="match status" value="1"/>
</dbReference>
<dbReference type="GO" id="GO:0005886">
    <property type="term" value="C:plasma membrane"/>
    <property type="evidence" value="ECO:0007669"/>
    <property type="project" value="UniProtKB-SubCell"/>
</dbReference>
<dbReference type="PATRIC" id="fig|465820.4.peg.831"/>
<dbReference type="Proteomes" id="UP000072763">
    <property type="component" value="Unassembled WGS sequence"/>
</dbReference>
<dbReference type="RefSeq" id="WP_058749097.1">
    <property type="nucleotide sequence ID" value="NZ_LDRC01000018.1"/>
</dbReference>
<evidence type="ECO:0000259" key="15">
    <source>
        <dbReference type="Pfam" id="PF13244"/>
    </source>
</evidence>
<evidence type="ECO:0000256" key="11">
    <source>
        <dbReference type="SAM" id="Phobius"/>
    </source>
</evidence>
<keyword evidence="6 11" id="KW-1133">Transmembrane helix</keyword>
<evidence type="ECO:0000259" key="13">
    <source>
        <dbReference type="Pfam" id="PF00662"/>
    </source>
</evidence>
<dbReference type="STRING" id="465820.NS263_01270"/>
<feature type="region of interest" description="Disordered" evidence="10">
    <location>
        <begin position="949"/>
        <end position="976"/>
    </location>
</feature>
<evidence type="ECO:0000256" key="1">
    <source>
        <dbReference type="ARBA" id="ARBA00004651"/>
    </source>
</evidence>
<feature type="transmembrane region" description="Helical" evidence="11">
    <location>
        <begin position="600"/>
        <end position="618"/>
    </location>
</feature>
<dbReference type="InterPro" id="IPR001516">
    <property type="entry name" value="Proton_antipo_N"/>
</dbReference>
<feature type="transmembrane region" description="Helical" evidence="11">
    <location>
        <begin position="129"/>
        <end position="146"/>
    </location>
</feature>
<feature type="transmembrane region" description="Helical" evidence="11">
    <location>
        <begin position="105"/>
        <end position="123"/>
    </location>
</feature>
<dbReference type="Gene3D" id="1.20.120.1200">
    <property type="entry name" value="NADH-ubiquinone/plastoquinone oxidoreductase chain 6, subunit NuoJ"/>
    <property type="match status" value="1"/>
</dbReference>
<name>A0A147DSW6_9MICO</name>
<feature type="transmembrane region" description="Helical" evidence="11">
    <location>
        <begin position="873"/>
        <end position="891"/>
    </location>
</feature>
<dbReference type="Pfam" id="PF20501">
    <property type="entry name" value="MbhE"/>
    <property type="match status" value="1"/>
</dbReference>
<evidence type="ECO:0000256" key="10">
    <source>
        <dbReference type="SAM" id="MobiDB-lite"/>
    </source>
</evidence>
<keyword evidence="7" id="KW-0406">Ion transport</keyword>
<dbReference type="InterPro" id="IPR007182">
    <property type="entry name" value="MnhB"/>
</dbReference>
<feature type="transmembrane region" description="Helical" evidence="11">
    <location>
        <begin position="688"/>
        <end position="708"/>
    </location>
</feature>
<keyword evidence="4" id="KW-1003">Cell membrane</keyword>
<reference evidence="17 18" key="1">
    <citation type="journal article" date="2016" name="Front. Microbiol.">
        <title>Genomic Resource of Rice Seed Associated Bacteria.</title>
        <authorList>
            <person name="Midha S."/>
            <person name="Bansal K."/>
            <person name="Sharma S."/>
            <person name="Kumar N."/>
            <person name="Patil P.P."/>
            <person name="Chaudhry V."/>
            <person name="Patil P.B."/>
        </authorList>
    </citation>
    <scope>NUCLEOTIDE SEQUENCE [LARGE SCALE GENOMIC DNA]</scope>
    <source>
        <strain evidence="17 18">NS359</strain>
    </source>
</reference>
<dbReference type="GO" id="GO:0015297">
    <property type="term" value="F:antiporter activity"/>
    <property type="evidence" value="ECO:0007669"/>
    <property type="project" value="UniProtKB-KW"/>
</dbReference>
<evidence type="ECO:0000259" key="16">
    <source>
        <dbReference type="Pfam" id="PF20501"/>
    </source>
</evidence>
<keyword evidence="2" id="KW-0813">Transport</keyword>
<feature type="transmembrane region" description="Helical" evidence="11">
    <location>
        <begin position="368"/>
        <end position="389"/>
    </location>
</feature>
<dbReference type="InterPro" id="IPR042106">
    <property type="entry name" value="Nuo/plastoQ_OxRdtase_6_NuoJ"/>
</dbReference>
<dbReference type="Pfam" id="PF00361">
    <property type="entry name" value="Proton_antipo_M"/>
    <property type="match status" value="1"/>
</dbReference>
<feature type="transmembrane region" description="Helical" evidence="11">
    <location>
        <begin position="745"/>
        <end position="764"/>
    </location>
</feature>
<evidence type="ECO:0000256" key="4">
    <source>
        <dbReference type="ARBA" id="ARBA00022475"/>
    </source>
</evidence>
<organism evidence="17 18">
    <name type="scientific">Curtobacterium oceanosedimentum</name>
    <dbReference type="NCBI Taxonomy" id="465820"/>
    <lineage>
        <taxon>Bacteria</taxon>
        <taxon>Bacillati</taxon>
        <taxon>Actinomycetota</taxon>
        <taxon>Actinomycetes</taxon>
        <taxon>Micrococcales</taxon>
        <taxon>Microbacteriaceae</taxon>
        <taxon>Curtobacterium</taxon>
    </lineage>
</organism>
<feature type="transmembrane region" description="Helical" evidence="11">
    <location>
        <begin position="206"/>
        <end position="231"/>
    </location>
</feature>
<dbReference type="AlphaFoldDB" id="A0A147DSW6"/>
<dbReference type="PANTHER" id="PTHR43373">
    <property type="entry name" value="NA(+)/H(+) ANTIPORTER SUBUNIT"/>
    <property type="match status" value="1"/>
</dbReference>
<feature type="transmembrane region" description="Helical" evidence="11">
    <location>
        <begin position="74"/>
        <end position="98"/>
    </location>
</feature>
<evidence type="ECO:0000256" key="5">
    <source>
        <dbReference type="ARBA" id="ARBA00022692"/>
    </source>
</evidence>
<evidence type="ECO:0000256" key="6">
    <source>
        <dbReference type="ARBA" id="ARBA00022989"/>
    </source>
</evidence>
<dbReference type="EMBL" id="LDRC01000018">
    <property type="protein sequence ID" value="KTR53106.1"/>
    <property type="molecule type" value="Genomic_DNA"/>
</dbReference>
<feature type="compositionally biased region" description="Polar residues" evidence="10">
    <location>
        <begin position="967"/>
        <end position="976"/>
    </location>
</feature>
<feature type="transmembrane region" description="Helical" evidence="11">
    <location>
        <begin position="158"/>
        <end position="186"/>
    </location>
</feature>
<feature type="transmembrane region" description="Helical" evidence="11">
    <location>
        <begin position="274"/>
        <end position="291"/>
    </location>
</feature>
<feature type="transmembrane region" description="Helical" evidence="11">
    <location>
        <begin position="323"/>
        <end position="347"/>
    </location>
</feature>
<protein>
    <submittedName>
        <fullName evidence="17">Monovalent cation/H+ antiporter subunit A</fullName>
    </submittedName>
</protein>
<evidence type="ECO:0000313" key="18">
    <source>
        <dbReference type="Proteomes" id="UP000072763"/>
    </source>
</evidence>
<dbReference type="Pfam" id="PF04039">
    <property type="entry name" value="MnhB"/>
    <property type="match status" value="1"/>
</dbReference>
<feature type="domain" description="MrpA C-terminal/MbhE" evidence="16">
    <location>
        <begin position="688"/>
        <end position="762"/>
    </location>
</feature>
<feature type="domain" description="MrpA C-terminal/MbhD" evidence="15">
    <location>
        <begin position="609"/>
        <end position="672"/>
    </location>
</feature>
<dbReference type="InterPro" id="IPR001750">
    <property type="entry name" value="ND/Mrp_TM"/>
</dbReference>
<dbReference type="PRINTS" id="PR01434">
    <property type="entry name" value="NADHDHGNASE5"/>
</dbReference>
<evidence type="ECO:0000259" key="12">
    <source>
        <dbReference type="Pfam" id="PF00361"/>
    </source>
</evidence>
<feature type="domain" description="NADH:quinone oxidoreductase/Mrp antiporter transmembrane" evidence="12">
    <location>
        <begin position="125"/>
        <end position="401"/>
    </location>
</feature>
<dbReference type="NCBIfam" id="NF009284">
    <property type="entry name" value="PRK12644.1"/>
    <property type="match status" value="1"/>
</dbReference>
<feature type="domain" description="NADH-Ubiquinone oxidoreductase (complex I) chain 5 N-terminal" evidence="13">
    <location>
        <begin position="60"/>
        <end position="108"/>
    </location>
</feature>
<sequence>MVSVLVAFAIVALIVPALTPLMGRRVFYLAALAPAAAAVLTVAQTDTALHGGGVTSRWQWIPQLDLALSLRMDALSWVLALVVSVVGALVLVYCASYFGRDEPGLGRFASVLTAFAGSMYGLVVADDVIVLFVLWEATTVFSYLLIGQDADKRASRAAAMQALVVTTAGGLAMLAGLVALSVTAGTTSLSGIIARAPELVDRPGPLVPVAVVLVLLGALTKSAIVPFHFWLPAAMAAPTPVSAYLHAAAMVKAGIYLVARLAPAFALLTGWRETITVLGVLGMLIGGYRALRQTDVKLLLAYGTVAQLGFLVLAAGWGAPAVALGGVALLVAHATFKSTLFLVVGAVDHVTGTRDLRKLSGLGRRMPWLAVVAVLALASMAGIPPTIGFVAKEAVLTGFVEELHGPQAAWAWIALVGVTLGSLLTVAYSLRFLWGTFARKPGVADTEAHGLHGLGVVPSVLAVAGLALGVLTPVVAHGIEPAATAAALPEGEVPHLALWHGLEPALGLSVITLVGGVALFLARRRVEALQHRLSGSPSAADTYRKTMRGLDRLATGLTAGVQRGSLPYYLTVILSVFVAGALANLVLGGPWAFRVRFADSWGQVPVVAVMAVAAIAVLTAKTRFAAAVLVGVTGYGMSVLFVLHGAVDLALTQLVVETVTLIAFVLVLRRLPPRIATANPSRFRIVRALFAALAGVTMAIVVVVAASARNSTPIWPDIPALTKSFGHGLNVVNVALVDLRGWDTLGELTVVVAAATGVASLIFLDSREDTLPRLRDLPASVTSDKHRPDGEPRAWLPTSAAIPTGRSALLDVVVRLLFHGLVVLSLYLLFAGHNAAGGGFAGGLVAGIALAGRYLAGGPAELGAAAPVRAGRLLGLGVATAATTAIVPLFFGKEALYSSFIEADVPVLGHVEFVTATFFDIGVYLVVVGLVLDVLRSLGAEVDRQRLEDSRARVQDTTEDDPHDNAAASTPEGSAV</sequence>
<feature type="domain" description="Na+/H+ antiporter MnhB subunit-related protein" evidence="14">
    <location>
        <begin position="810"/>
        <end position="932"/>
    </location>
</feature>
<comment type="caution">
    <text evidence="17">The sequence shown here is derived from an EMBL/GenBank/DDBJ whole genome shotgun (WGS) entry which is preliminary data.</text>
</comment>
<dbReference type="GO" id="GO:0006811">
    <property type="term" value="P:monoatomic ion transport"/>
    <property type="evidence" value="ECO:0007669"/>
    <property type="project" value="UniProtKB-KW"/>
</dbReference>
<feature type="transmembrane region" description="Helical" evidence="11">
    <location>
        <begin position="808"/>
        <end position="829"/>
    </location>
</feature>
<evidence type="ECO:0000313" key="17">
    <source>
        <dbReference type="EMBL" id="KTR53106.1"/>
    </source>
</evidence>
<feature type="transmembrane region" description="Helical" evidence="11">
    <location>
        <begin position="649"/>
        <end position="668"/>
    </location>
</feature>
<dbReference type="InterPro" id="IPR050616">
    <property type="entry name" value="CPA3_Na-H_Antiporter_A"/>
</dbReference>
<keyword evidence="3" id="KW-0050">Antiport</keyword>
<keyword evidence="5 9" id="KW-0812">Transmembrane</keyword>
<keyword evidence="8 11" id="KW-0472">Membrane</keyword>
<dbReference type="InterPro" id="IPR025383">
    <property type="entry name" value="MrpA_C/MbhD"/>
</dbReference>
<feature type="transmembrane region" description="Helical" evidence="11">
    <location>
        <begin position="835"/>
        <end position="852"/>
    </location>
</feature>
<evidence type="ECO:0000256" key="7">
    <source>
        <dbReference type="ARBA" id="ARBA00023065"/>
    </source>
</evidence>
<feature type="transmembrane region" description="Helical" evidence="11">
    <location>
        <begin position="451"/>
        <end position="476"/>
    </location>
</feature>
<feature type="transmembrane region" description="Helical" evidence="11">
    <location>
        <begin position="625"/>
        <end position="643"/>
    </location>
</feature>
<feature type="transmembrane region" description="Helical" evidence="11">
    <location>
        <begin position="496"/>
        <end position="522"/>
    </location>
</feature>
<dbReference type="Pfam" id="PF00662">
    <property type="entry name" value="Proton_antipo_N"/>
    <property type="match status" value="1"/>
</dbReference>